<evidence type="ECO:0000313" key="1">
    <source>
        <dbReference type="EMBL" id="PKI59981.1"/>
    </source>
</evidence>
<organism evidence="1 2">
    <name type="scientific">Punica granatum</name>
    <name type="common">Pomegranate</name>
    <dbReference type="NCBI Taxonomy" id="22663"/>
    <lineage>
        <taxon>Eukaryota</taxon>
        <taxon>Viridiplantae</taxon>
        <taxon>Streptophyta</taxon>
        <taxon>Embryophyta</taxon>
        <taxon>Tracheophyta</taxon>
        <taxon>Spermatophyta</taxon>
        <taxon>Magnoliopsida</taxon>
        <taxon>eudicotyledons</taxon>
        <taxon>Gunneridae</taxon>
        <taxon>Pentapetalae</taxon>
        <taxon>rosids</taxon>
        <taxon>malvids</taxon>
        <taxon>Myrtales</taxon>
        <taxon>Lythraceae</taxon>
        <taxon>Punica</taxon>
    </lineage>
</organism>
<dbReference type="EMBL" id="PGOL01001206">
    <property type="protein sequence ID" value="PKI59981.1"/>
    <property type="molecule type" value="Genomic_DNA"/>
</dbReference>
<accession>A0A2I0JUN6</accession>
<evidence type="ECO:0008006" key="3">
    <source>
        <dbReference type="Google" id="ProtNLM"/>
    </source>
</evidence>
<gene>
    <name evidence="1" type="ORF">CRG98_019627</name>
</gene>
<evidence type="ECO:0000313" key="2">
    <source>
        <dbReference type="Proteomes" id="UP000233551"/>
    </source>
</evidence>
<name>A0A2I0JUN6_PUNGR</name>
<dbReference type="Proteomes" id="UP000233551">
    <property type="component" value="Unassembled WGS sequence"/>
</dbReference>
<proteinExistence type="predicted"/>
<dbReference type="AlphaFoldDB" id="A0A2I0JUN6"/>
<protein>
    <recommendedName>
        <fullName evidence="3">RNase H type-1 domain-containing protein</fullName>
    </recommendedName>
</protein>
<sequence>MGRPWGTQAALGLEGELGRHFREFRVQHVYCEGNKVADALARIGRDTGQDLMYFDNPPLDVAALVTYDAMGISSPRFVREHTTDIVGD</sequence>
<keyword evidence="2" id="KW-1185">Reference proteome</keyword>
<comment type="caution">
    <text evidence="1">The sequence shown here is derived from an EMBL/GenBank/DDBJ whole genome shotgun (WGS) entry which is preliminary data.</text>
</comment>
<reference evidence="1 2" key="1">
    <citation type="submission" date="2017-11" db="EMBL/GenBank/DDBJ databases">
        <title>De-novo sequencing of pomegranate (Punica granatum L.) genome.</title>
        <authorList>
            <person name="Akparov Z."/>
            <person name="Amiraslanov A."/>
            <person name="Hajiyeva S."/>
            <person name="Abbasov M."/>
            <person name="Kaur K."/>
            <person name="Hamwieh A."/>
            <person name="Solovyev V."/>
            <person name="Salamov A."/>
            <person name="Braich B."/>
            <person name="Kosarev P."/>
            <person name="Mahmoud A."/>
            <person name="Hajiyev E."/>
            <person name="Babayeva S."/>
            <person name="Izzatullayeva V."/>
            <person name="Mammadov A."/>
            <person name="Mammadov A."/>
            <person name="Sharifova S."/>
            <person name="Ojaghi J."/>
            <person name="Eynullazada K."/>
            <person name="Bayramov B."/>
            <person name="Abdulazimova A."/>
            <person name="Shahmuradov I."/>
        </authorList>
    </citation>
    <scope>NUCLEOTIDE SEQUENCE [LARGE SCALE GENOMIC DNA]</scope>
    <source>
        <strain evidence="2">cv. AG2017</strain>
        <tissue evidence="1">Leaf</tissue>
    </source>
</reference>